<organism evidence="1 2">
    <name type="scientific">Candidatus Scalindua rubra</name>
    <dbReference type="NCBI Taxonomy" id="1872076"/>
    <lineage>
        <taxon>Bacteria</taxon>
        <taxon>Pseudomonadati</taxon>
        <taxon>Planctomycetota</taxon>
        <taxon>Candidatus Brocadiia</taxon>
        <taxon>Candidatus Brocadiales</taxon>
        <taxon>Candidatus Scalinduaceae</taxon>
        <taxon>Candidatus Scalindua</taxon>
    </lineage>
</organism>
<accession>A0A1E3X7G2</accession>
<gene>
    <name evidence="1" type="ORF">SCARUB_03335</name>
</gene>
<proteinExistence type="predicted"/>
<comment type="caution">
    <text evidence="1">The sequence shown here is derived from an EMBL/GenBank/DDBJ whole genome shotgun (WGS) entry which is preliminary data.</text>
</comment>
<protein>
    <submittedName>
        <fullName evidence="1">Uncharacterized protein</fullName>
    </submittedName>
</protein>
<sequence>MSRGVGRGKIFLANDDYSRFLEYVAKAREKFDLDIFAFQSKTWKDIRRKIERITSSAFKVCPPPVAYNQVQRAIEPHFALGDMITDWNEIAKSLAERPRGRNSQLSKHFLY</sequence>
<evidence type="ECO:0000313" key="1">
    <source>
        <dbReference type="EMBL" id="ODS31555.1"/>
    </source>
</evidence>
<reference evidence="1 2" key="1">
    <citation type="submission" date="2016-07" db="EMBL/GenBank/DDBJ databases">
        <title>Draft genome of Scalindua rubra, obtained from a brine-seawater interface in the Red Sea, sheds light on salt adaptation in anammox bacteria.</title>
        <authorList>
            <person name="Speth D.R."/>
            <person name="Lagkouvardos I."/>
            <person name="Wang Y."/>
            <person name="Qian P.-Y."/>
            <person name="Dutilh B.E."/>
            <person name="Jetten M.S."/>
        </authorList>
    </citation>
    <scope>NUCLEOTIDE SEQUENCE [LARGE SCALE GENOMIC DNA]</scope>
    <source>
        <strain evidence="1">BSI-1</strain>
    </source>
</reference>
<name>A0A1E3X7G2_9BACT</name>
<dbReference type="Proteomes" id="UP000094056">
    <property type="component" value="Unassembled WGS sequence"/>
</dbReference>
<dbReference type="EMBL" id="MAYW01000110">
    <property type="protein sequence ID" value="ODS31555.1"/>
    <property type="molecule type" value="Genomic_DNA"/>
</dbReference>
<dbReference type="AlphaFoldDB" id="A0A1E3X7G2"/>
<evidence type="ECO:0000313" key="2">
    <source>
        <dbReference type="Proteomes" id="UP000094056"/>
    </source>
</evidence>